<dbReference type="KEGG" id="gtt:GUITHDRAFT_165521"/>
<dbReference type="Proteomes" id="UP000011087">
    <property type="component" value="Unassembled WGS sequence"/>
</dbReference>
<evidence type="ECO:0000313" key="2">
    <source>
        <dbReference type="EnsemblProtists" id="EKX37311"/>
    </source>
</evidence>
<reference evidence="1 3" key="1">
    <citation type="journal article" date="2012" name="Nature">
        <title>Algal genomes reveal evolutionary mosaicism and the fate of nucleomorphs.</title>
        <authorList>
            <consortium name="DOE Joint Genome Institute"/>
            <person name="Curtis B.A."/>
            <person name="Tanifuji G."/>
            <person name="Burki F."/>
            <person name="Gruber A."/>
            <person name="Irimia M."/>
            <person name="Maruyama S."/>
            <person name="Arias M.C."/>
            <person name="Ball S.G."/>
            <person name="Gile G.H."/>
            <person name="Hirakawa Y."/>
            <person name="Hopkins J.F."/>
            <person name="Kuo A."/>
            <person name="Rensing S.A."/>
            <person name="Schmutz J."/>
            <person name="Symeonidi A."/>
            <person name="Elias M."/>
            <person name="Eveleigh R.J."/>
            <person name="Herman E.K."/>
            <person name="Klute M.J."/>
            <person name="Nakayama T."/>
            <person name="Obornik M."/>
            <person name="Reyes-Prieto A."/>
            <person name="Armbrust E.V."/>
            <person name="Aves S.J."/>
            <person name="Beiko R.G."/>
            <person name="Coutinho P."/>
            <person name="Dacks J.B."/>
            <person name="Durnford D.G."/>
            <person name="Fast N.M."/>
            <person name="Green B.R."/>
            <person name="Grisdale C.J."/>
            <person name="Hempel F."/>
            <person name="Henrissat B."/>
            <person name="Hoppner M.P."/>
            <person name="Ishida K."/>
            <person name="Kim E."/>
            <person name="Koreny L."/>
            <person name="Kroth P.G."/>
            <person name="Liu Y."/>
            <person name="Malik S.B."/>
            <person name="Maier U.G."/>
            <person name="McRose D."/>
            <person name="Mock T."/>
            <person name="Neilson J.A."/>
            <person name="Onodera N.T."/>
            <person name="Poole A.M."/>
            <person name="Pritham E.J."/>
            <person name="Richards T.A."/>
            <person name="Rocap G."/>
            <person name="Roy S.W."/>
            <person name="Sarai C."/>
            <person name="Schaack S."/>
            <person name="Shirato S."/>
            <person name="Slamovits C.H."/>
            <person name="Spencer D.F."/>
            <person name="Suzuki S."/>
            <person name="Worden A.Z."/>
            <person name="Zauner S."/>
            <person name="Barry K."/>
            <person name="Bell C."/>
            <person name="Bharti A.K."/>
            <person name="Crow J.A."/>
            <person name="Grimwood J."/>
            <person name="Kramer R."/>
            <person name="Lindquist E."/>
            <person name="Lucas S."/>
            <person name="Salamov A."/>
            <person name="McFadden G.I."/>
            <person name="Lane C.E."/>
            <person name="Keeling P.J."/>
            <person name="Gray M.W."/>
            <person name="Grigoriev I.V."/>
            <person name="Archibald J.M."/>
        </authorList>
    </citation>
    <scope>NUCLEOTIDE SEQUENCE</scope>
    <source>
        <strain evidence="1 3">CCMP2712</strain>
    </source>
</reference>
<reference evidence="2" key="3">
    <citation type="submission" date="2016-03" db="UniProtKB">
        <authorList>
            <consortium name="EnsemblProtists"/>
        </authorList>
    </citation>
    <scope>IDENTIFICATION</scope>
</reference>
<evidence type="ECO:0000313" key="3">
    <source>
        <dbReference type="Proteomes" id="UP000011087"/>
    </source>
</evidence>
<dbReference type="EnsemblProtists" id="EKX37311">
    <property type="protein sequence ID" value="EKX37311"/>
    <property type="gene ID" value="GUITHDRAFT_165521"/>
</dbReference>
<dbReference type="PaxDb" id="55529-EKX37311"/>
<proteinExistence type="predicted"/>
<protein>
    <submittedName>
        <fullName evidence="1 2">Uncharacterized protein</fullName>
    </submittedName>
</protein>
<reference evidence="3" key="2">
    <citation type="submission" date="2012-11" db="EMBL/GenBank/DDBJ databases">
        <authorList>
            <person name="Kuo A."/>
            <person name="Curtis B.A."/>
            <person name="Tanifuji G."/>
            <person name="Burki F."/>
            <person name="Gruber A."/>
            <person name="Irimia M."/>
            <person name="Maruyama S."/>
            <person name="Arias M.C."/>
            <person name="Ball S.G."/>
            <person name="Gile G.H."/>
            <person name="Hirakawa Y."/>
            <person name="Hopkins J.F."/>
            <person name="Rensing S.A."/>
            <person name="Schmutz J."/>
            <person name="Symeonidi A."/>
            <person name="Elias M."/>
            <person name="Eveleigh R.J."/>
            <person name="Herman E.K."/>
            <person name="Klute M.J."/>
            <person name="Nakayama T."/>
            <person name="Obornik M."/>
            <person name="Reyes-Prieto A."/>
            <person name="Armbrust E.V."/>
            <person name="Aves S.J."/>
            <person name="Beiko R.G."/>
            <person name="Coutinho P."/>
            <person name="Dacks J.B."/>
            <person name="Durnford D.G."/>
            <person name="Fast N.M."/>
            <person name="Green B.R."/>
            <person name="Grisdale C."/>
            <person name="Hempe F."/>
            <person name="Henrissat B."/>
            <person name="Hoppner M.P."/>
            <person name="Ishida K.-I."/>
            <person name="Kim E."/>
            <person name="Koreny L."/>
            <person name="Kroth P.G."/>
            <person name="Liu Y."/>
            <person name="Malik S.-B."/>
            <person name="Maier U.G."/>
            <person name="McRose D."/>
            <person name="Mock T."/>
            <person name="Neilson J.A."/>
            <person name="Onodera N.T."/>
            <person name="Poole A.M."/>
            <person name="Pritham E.J."/>
            <person name="Richards T.A."/>
            <person name="Rocap G."/>
            <person name="Roy S.W."/>
            <person name="Sarai C."/>
            <person name="Schaack S."/>
            <person name="Shirato S."/>
            <person name="Slamovits C.H."/>
            <person name="Spencer D.F."/>
            <person name="Suzuki S."/>
            <person name="Worden A.Z."/>
            <person name="Zauner S."/>
            <person name="Barry K."/>
            <person name="Bell C."/>
            <person name="Bharti A.K."/>
            <person name="Crow J.A."/>
            <person name="Grimwood J."/>
            <person name="Kramer R."/>
            <person name="Lindquist E."/>
            <person name="Lucas S."/>
            <person name="Salamov A."/>
            <person name="McFadden G.I."/>
            <person name="Lane C.E."/>
            <person name="Keeling P.J."/>
            <person name="Gray M.W."/>
            <person name="Grigoriev I.V."/>
            <person name="Archibald J.M."/>
        </authorList>
    </citation>
    <scope>NUCLEOTIDE SEQUENCE</scope>
    <source>
        <strain evidence="3">CCMP2712</strain>
    </source>
</reference>
<dbReference type="AlphaFoldDB" id="L1IM50"/>
<evidence type="ECO:0000313" key="1">
    <source>
        <dbReference type="EMBL" id="EKX37311.1"/>
    </source>
</evidence>
<dbReference type="HOGENOM" id="CLU_2268978_0_0_1"/>
<dbReference type="RefSeq" id="XP_005824291.1">
    <property type="nucleotide sequence ID" value="XM_005824234.1"/>
</dbReference>
<organism evidence="1">
    <name type="scientific">Guillardia theta (strain CCMP2712)</name>
    <name type="common">Cryptophyte</name>
    <dbReference type="NCBI Taxonomy" id="905079"/>
    <lineage>
        <taxon>Eukaryota</taxon>
        <taxon>Cryptophyceae</taxon>
        <taxon>Pyrenomonadales</taxon>
        <taxon>Geminigeraceae</taxon>
        <taxon>Guillardia</taxon>
    </lineage>
</organism>
<accession>L1IM50</accession>
<dbReference type="EMBL" id="JH993061">
    <property type="protein sequence ID" value="EKX37311.1"/>
    <property type="molecule type" value="Genomic_DNA"/>
</dbReference>
<dbReference type="GeneID" id="17294007"/>
<sequence>MSCFSGAWEEVDEALVIEFHVMSFLQKLLSYIKLAAIVVVSMLSLCMLLQHSSSSVPSTQGAEFAILELLADSAGWFNGANQSLSYAATWLKEDIFKSAKLQP</sequence>
<keyword evidence="3" id="KW-1185">Reference proteome</keyword>
<name>L1IM50_GUITC</name>
<gene>
    <name evidence="1" type="ORF">GUITHDRAFT_165521</name>
</gene>